<name>A0A504JB60_9FLAO</name>
<dbReference type="SUPFAM" id="SSF56112">
    <property type="entry name" value="Protein kinase-like (PK-like)"/>
    <property type="match status" value="1"/>
</dbReference>
<reference evidence="1 2" key="1">
    <citation type="submission" date="2019-06" db="EMBL/GenBank/DDBJ databases">
        <authorList>
            <person name="Meng X."/>
        </authorList>
    </citation>
    <scope>NUCLEOTIDE SEQUENCE [LARGE SCALE GENOMIC DNA]</scope>
    <source>
        <strain evidence="1 2">M625</strain>
    </source>
</reference>
<dbReference type="EMBL" id="VFWZ01000005">
    <property type="protein sequence ID" value="TPN84783.1"/>
    <property type="molecule type" value="Genomic_DNA"/>
</dbReference>
<comment type="caution">
    <text evidence="1">The sequence shown here is derived from an EMBL/GenBank/DDBJ whole genome shotgun (WGS) entry which is preliminary data.</text>
</comment>
<gene>
    <name evidence="1" type="ORF">FHK87_17800</name>
</gene>
<dbReference type="InterPro" id="IPR011009">
    <property type="entry name" value="Kinase-like_dom_sf"/>
</dbReference>
<dbReference type="AlphaFoldDB" id="A0A504JB60"/>
<keyword evidence="2" id="KW-1185">Reference proteome</keyword>
<protein>
    <submittedName>
        <fullName evidence="1">Kdo domain containing protein</fullName>
    </submittedName>
</protein>
<evidence type="ECO:0000313" key="1">
    <source>
        <dbReference type="EMBL" id="TPN84783.1"/>
    </source>
</evidence>
<dbReference type="Proteomes" id="UP000315540">
    <property type="component" value="Unassembled WGS sequence"/>
</dbReference>
<dbReference type="Pfam" id="PF06293">
    <property type="entry name" value="Kdo"/>
    <property type="match status" value="1"/>
</dbReference>
<evidence type="ECO:0000313" key="2">
    <source>
        <dbReference type="Proteomes" id="UP000315540"/>
    </source>
</evidence>
<proteinExistence type="predicted"/>
<organism evidence="1 2">
    <name type="scientific">Aquimarina algicola</name>
    <dbReference type="NCBI Taxonomy" id="2589995"/>
    <lineage>
        <taxon>Bacteria</taxon>
        <taxon>Pseudomonadati</taxon>
        <taxon>Bacteroidota</taxon>
        <taxon>Flavobacteriia</taxon>
        <taxon>Flavobacteriales</taxon>
        <taxon>Flavobacteriaceae</taxon>
        <taxon>Aquimarina</taxon>
    </lineage>
</organism>
<dbReference type="OrthoDB" id="9773772at2"/>
<dbReference type="RefSeq" id="WP_140595117.1">
    <property type="nucleotide sequence ID" value="NZ_VFWZ01000005.1"/>
</dbReference>
<accession>A0A504JB60</accession>
<sequence>MSNQFIIHPSYASIASQIKKAIANFEEIPEILGDAERNVIKIIEIEDKKYAIKSFKIPNIINQIAYRFFRKSKAERSYIYANKLIDLGIGTPFPVAYELNTTSFLFKKSYYISELVDCDLTYRELTTDFSIKDHEDILRAFTRFTYTLHRNGVNFLDHSPGNTLIKRREEGYDFYLVDLNRMEFGELSFEKRVKNFSRLTIHESMIRVMSSEYARCTTESEKKIFTLMWESTKKFQHKYYRKIRVKKRIFFWKKKYKTMISDSPI</sequence>